<dbReference type="AlphaFoldDB" id="A0AAN9HQU5"/>
<protein>
    <submittedName>
        <fullName evidence="2">Uncharacterized protein</fullName>
    </submittedName>
</protein>
<evidence type="ECO:0000256" key="1">
    <source>
        <dbReference type="SAM" id="MobiDB-lite"/>
    </source>
</evidence>
<evidence type="ECO:0000313" key="3">
    <source>
        <dbReference type="Proteomes" id="UP001372338"/>
    </source>
</evidence>
<evidence type="ECO:0000313" key="2">
    <source>
        <dbReference type="EMBL" id="KAK7245819.1"/>
    </source>
</evidence>
<dbReference type="EMBL" id="JAYWIO010000008">
    <property type="protein sequence ID" value="KAK7245819.1"/>
    <property type="molecule type" value="Genomic_DNA"/>
</dbReference>
<gene>
    <name evidence="2" type="ORF">RIF29_40671</name>
</gene>
<organism evidence="2 3">
    <name type="scientific">Crotalaria pallida</name>
    <name type="common">Smooth rattlebox</name>
    <name type="synonym">Crotalaria striata</name>
    <dbReference type="NCBI Taxonomy" id="3830"/>
    <lineage>
        <taxon>Eukaryota</taxon>
        <taxon>Viridiplantae</taxon>
        <taxon>Streptophyta</taxon>
        <taxon>Embryophyta</taxon>
        <taxon>Tracheophyta</taxon>
        <taxon>Spermatophyta</taxon>
        <taxon>Magnoliopsida</taxon>
        <taxon>eudicotyledons</taxon>
        <taxon>Gunneridae</taxon>
        <taxon>Pentapetalae</taxon>
        <taxon>rosids</taxon>
        <taxon>fabids</taxon>
        <taxon>Fabales</taxon>
        <taxon>Fabaceae</taxon>
        <taxon>Papilionoideae</taxon>
        <taxon>50 kb inversion clade</taxon>
        <taxon>genistoids sensu lato</taxon>
        <taxon>core genistoids</taxon>
        <taxon>Crotalarieae</taxon>
        <taxon>Crotalaria</taxon>
    </lineage>
</organism>
<feature type="region of interest" description="Disordered" evidence="1">
    <location>
        <begin position="1"/>
        <end position="35"/>
    </location>
</feature>
<feature type="compositionally biased region" description="Basic and acidic residues" evidence="1">
    <location>
        <begin position="89"/>
        <end position="101"/>
    </location>
</feature>
<dbReference type="Proteomes" id="UP001372338">
    <property type="component" value="Unassembled WGS sequence"/>
</dbReference>
<accession>A0AAN9HQU5</accession>
<proteinExistence type="predicted"/>
<feature type="compositionally biased region" description="Low complexity" evidence="1">
    <location>
        <begin position="70"/>
        <end position="79"/>
    </location>
</feature>
<keyword evidence="3" id="KW-1185">Reference proteome</keyword>
<feature type="region of interest" description="Disordered" evidence="1">
    <location>
        <begin position="70"/>
        <end position="101"/>
    </location>
</feature>
<name>A0AAN9HQU5_CROPI</name>
<comment type="caution">
    <text evidence="2">The sequence shown here is derived from an EMBL/GenBank/DDBJ whole genome shotgun (WGS) entry which is preliminary data.</text>
</comment>
<reference evidence="2 3" key="1">
    <citation type="submission" date="2024-01" db="EMBL/GenBank/DDBJ databases">
        <title>The genomes of 5 underutilized Papilionoideae crops provide insights into root nodulation and disease resistanc.</title>
        <authorList>
            <person name="Yuan L."/>
        </authorList>
    </citation>
    <scope>NUCLEOTIDE SEQUENCE [LARGE SCALE GENOMIC DNA]</scope>
    <source>
        <strain evidence="2">ZHUSHIDOU_FW_LH</strain>
        <tissue evidence="2">Leaf</tissue>
    </source>
</reference>
<sequence>MMREQQSNAAGACGGSNGTQSDATAGAGNGNQAVPHAGAAVFDGAVVPDAAGVTDADAAAVPDAAPAIPDAAAAAVPQAQESEPPAKPAHHDEYKAGDKQVPEANVTIAQLVAEYMSMMDTWKKEAKKKRIKIRSEDKNKASYASSPFHLLSFHGQQQGDVINGSSVEHIKKQYGENWMPQTRTLEYVGFLCKLIPDQEIFMDGDATDVPDMSLWDLEEGPRSNNTYNSDESILSVLDWMDMEGAFLPNMFGLVSGCIQHRRLLISLLYQRTYTASHHNDTLTMN</sequence>